<evidence type="ECO:0000313" key="2">
    <source>
        <dbReference type="EMBL" id="REH47243.1"/>
    </source>
</evidence>
<keyword evidence="3" id="KW-1185">Reference proteome</keyword>
<gene>
    <name evidence="2" type="ORF">BCF44_106408</name>
</gene>
<comment type="caution">
    <text evidence="2">The sequence shown here is derived from an EMBL/GenBank/DDBJ whole genome shotgun (WGS) entry which is preliminary data.</text>
</comment>
<accession>A0A3E0HL87</accession>
<feature type="region of interest" description="Disordered" evidence="1">
    <location>
        <begin position="1"/>
        <end position="38"/>
    </location>
</feature>
<protein>
    <submittedName>
        <fullName evidence="2">Uncharacterized protein</fullName>
    </submittedName>
</protein>
<organism evidence="2 3">
    <name type="scientific">Kutzneria buriramensis</name>
    <dbReference type="NCBI Taxonomy" id="1045776"/>
    <lineage>
        <taxon>Bacteria</taxon>
        <taxon>Bacillati</taxon>
        <taxon>Actinomycetota</taxon>
        <taxon>Actinomycetes</taxon>
        <taxon>Pseudonocardiales</taxon>
        <taxon>Pseudonocardiaceae</taxon>
        <taxon>Kutzneria</taxon>
    </lineage>
</organism>
<proteinExistence type="predicted"/>
<reference evidence="2 3" key="1">
    <citation type="submission" date="2018-08" db="EMBL/GenBank/DDBJ databases">
        <title>Genomic Encyclopedia of Archaeal and Bacterial Type Strains, Phase II (KMG-II): from individual species to whole genera.</title>
        <authorList>
            <person name="Goeker M."/>
        </authorList>
    </citation>
    <scope>NUCLEOTIDE SEQUENCE [LARGE SCALE GENOMIC DNA]</scope>
    <source>
        <strain evidence="2 3">DSM 45791</strain>
    </source>
</reference>
<sequence>MSEEGDVQVPGQALAELAVGTRASSPLPQSDTTGGKITELTVVRGKLSGVCGTRST</sequence>
<dbReference type="Proteomes" id="UP000256269">
    <property type="component" value="Unassembled WGS sequence"/>
</dbReference>
<dbReference type="AlphaFoldDB" id="A0A3E0HL87"/>
<dbReference type="EMBL" id="QUNO01000006">
    <property type="protein sequence ID" value="REH47243.1"/>
    <property type="molecule type" value="Genomic_DNA"/>
</dbReference>
<name>A0A3E0HL87_9PSEU</name>
<evidence type="ECO:0000313" key="3">
    <source>
        <dbReference type="Proteomes" id="UP000256269"/>
    </source>
</evidence>
<feature type="compositionally biased region" description="Polar residues" evidence="1">
    <location>
        <begin position="22"/>
        <end position="35"/>
    </location>
</feature>
<evidence type="ECO:0000256" key="1">
    <source>
        <dbReference type="SAM" id="MobiDB-lite"/>
    </source>
</evidence>